<dbReference type="InterPro" id="IPR027417">
    <property type="entry name" value="P-loop_NTPase"/>
</dbReference>
<evidence type="ECO:0000313" key="2">
    <source>
        <dbReference type="EMBL" id="KAF2683119.1"/>
    </source>
</evidence>
<evidence type="ECO:0000313" key="3">
    <source>
        <dbReference type="Proteomes" id="UP000799291"/>
    </source>
</evidence>
<dbReference type="PANTHER" id="PTHR43344">
    <property type="entry name" value="PHOSPHOSERINE PHOSPHATASE"/>
    <property type="match status" value="1"/>
</dbReference>
<dbReference type="Pfam" id="PF14681">
    <property type="entry name" value="UPRTase"/>
    <property type="match status" value="1"/>
</dbReference>
<dbReference type="SUPFAM" id="SSF53271">
    <property type="entry name" value="PRTase-like"/>
    <property type="match status" value="1"/>
</dbReference>
<organism evidence="2 3">
    <name type="scientific">Lentithecium fluviatile CBS 122367</name>
    <dbReference type="NCBI Taxonomy" id="1168545"/>
    <lineage>
        <taxon>Eukaryota</taxon>
        <taxon>Fungi</taxon>
        <taxon>Dikarya</taxon>
        <taxon>Ascomycota</taxon>
        <taxon>Pezizomycotina</taxon>
        <taxon>Dothideomycetes</taxon>
        <taxon>Pleosporomycetidae</taxon>
        <taxon>Pleosporales</taxon>
        <taxon>Massarineae</taxon>
        <taxon>Lentitheciaceae</taxon>
        <taxon>Lentithecium</taxon>
    </lineage>
</organism>
<feature type="domain" description="Phosphoribosyltransferase" evidence="1">
    <location>
        <begin position="460"/>
        <end position="656"/>
    </location>
</feature>
<name>A0A6G1IZ03_9PLEO</name>
<reference evidence="2" key="1">
    <citation type="journal article" date="2020" name="Stud. Mycol.">
        <title>101 Dothideomycetes genomes: a test case for predicting lifestyles and emergence of pathogens.</title>
        <authorList>
            <person name="Haridas S."/>
            <person name="Albert R."/>
            <person name="Binder M."/>
            <person name="Bloem J."/>
            <person name="Labutti K."/>
            <person name="Salamov A."/>
            <person name="Andreopoulos B."/>
            <person name="Baker S."/>
            <person name="Barry K."/>
            <person name="Bills G."/>
            <person name="Bluhm B."/>
            <person name="Cannon C."/>
            <person name="Castanera R."/>
            <person name="Culley D."/>
            <person name="Daum C."/>
            <person name="Ezra D."/>
            <person name="Gonzalez J."/>
            <person name="Henrissat B."/>
            <person name="Kuo A."/>
            <person name="Liang C."/>
            <person name="Lipzen A."/>
            <person name="Lutzoni F."/>
            <person name="Magnuson J."/>
            <person name="Mondo S."/>
            <person name="Nolan M."/>
            <person name="Ohm R."/>
            <person name="Pangilinan J."/>
            <person name="Park H.-J."/>
            <person name="Ramirez L."/>
            <person name="Alfaro M."/>
            <person name="Sun H."/>
            <person name="Tritt A."/>
            <person name="Yoshinaga Y."/>
            <person name="Zwiers L.-H."/>
            <person name="Turgeon B."/>
            <person name="Goodwin S."/>
            <person name="Spatafora J."/>
            <person name="Crous P."/>
            <person name="Grigoriev I."/>
        </authorList>
    </citation>
    <scope>NUCLEOTIDE SEQUENCE</scope>
    <source>
        <strain evidence="2">CBS 122367</strain>
    </source>
</reference>
<dbReference type="InterPro" id="IPR029057">
    <property type="entry name" value="PRTase-like"/>
</dbReference>
<proteinExistence type="predicted"/>
<keyword evidence="3" id="KW-1185">Reference proteome</keyword>
<dbReference type="CDD" id="cd06223">
    <property type="entry name" value="PRTases_typeI"/>
    <property type="match status" value="1"/>
</dbReference>
<dbReference type="InterPro" id="IPR023214">
    <property type="entry name" value="HAD_sf"/>
</dbReference>
<dbReference type="GO" id="GO:0000287">
    <property type="term" value="F:magnesium ion binding"/>
    <property type="evidence" value="ECO:0007669"/>
    <property type="project" value="TreeGrafter"/>
</dbReference>
<dbReference type="GO" id="GO:0005737">
    <property type="term" value="C:cytoplasm"/>
    <property type="evidence" value="ECO:0007669"/>
    <property type="project" value="TreeGrafter"/>
</dbReference>
<dbReference type="Gene3D" id="3.40.50.300">
    <property type="entry name" value="P-loop containing nucleotide triphosphate hydrolases"/>
    <property type="match status" value="1"/>
</dbReference>
<dbReference type="Pfam" id="PF13207">
    <property type="entry name" value="AAA_17"/>
    <property type="match status" value="1"/>
</dbReference>
<dbReference type="OrthoDB" id="5416609at2759"/>
<dbReference type="InterPro" id="IPR036412">
    <property type="entry name" value="HAD-like_sf"/>
</dbReference>
<sequence>MPVVGIYGISGCGKSRLLNQLKELTGQIEPDSQSFTFYDGSATIHEVTPGGLDAFKKLSPDEQGELRGVAIDSIAKQCTVEQKVGVVAGHLILWDNETASEGQSIGTTADWQVYTHIVYLHVDAEEIFKRRYKDKTKKRPHTTVDHLRKWQDEEICQLRKICREHEILFTVVSENSGGPLVQSRVNEMLCDFSTHNEVRNRAIAESLLETSITSIQNMETFLLLDADRTLAPQDTGTLFWNAVYETESDANDNPLKTLFKHNGYSYFSFRQATLLYEEEADEFDALCEKVAQKVQLYPEMADLLHQAYTESHAGVAIATCGLRRVWEIVLEREGISQIAVIGGGRLSDGFVVTGSLKGHLVDVLHARRLRVIAFGDSPLDIEMLQKSDYAFVVVGKKESRSRIMDKELEEAIGNGLIASQIVIAAGEEPRLDTKKLPLFQLENAEISWILHRREHFFHATDSNAAKLLMTPTRDAHLIGHDLRAAHGKVGYFLALRFVTDLLGVERHPISHVQGHLTDGYRLRAEQQTLIIPLMRGGESMAFGVSEAFKTASFAHAKKPEDLTTAQLAHSHTIILVDSVVNSGKSIVGFVDYLREVRPSVEIVVVTGVVQEDAVKMKRLGQMLRDDRKLSLVALRLSKNRYTGKGETDTGHRLFNTTYLD</sequence>
<dbReference type="InterPro" id="IPR000836">
    <property type="entry name" value="PRTase_dom"/>
</dbReference>
<dbReference type="SUPFAM" id="SSF56784">
    <property type="entry name" value="HAD-like"/>
    <property type="match status" value="1"/>
</dbReference>
<protein>
    <recommendedName>
        <fullName evidence="1">Phosphoribosyltransferase domain-containing protein</fullName>
    </recommendedName>
</protein>
<dbReference type="AlphaFoldDB" id="A0A6G1IZ03"/>
<gene>
    <name evidence="2" type="ORF">K458DRAFT_390388</name>
</gene>
<dbReference type="InterPro" id="IPR050582">
    <property type="entry name" value="HAD-like_SerB"/>
</dbReference>
<dbReference type="GO" id="GO:0006564">
    <property type="term" value="P:L-serine biosynthetic process"/>
    <property type="evidence" value="ECO:0007669"/>
    <property type="project" value="TreeGrafter"/>
</dbReference>
<dbReference type="GO" id="GO:0036424">
    <property type="term" value="F:L-phosphoserine phosphatase activity"/>
    <property type="evidence" value="ECO:0007669"/>
    <property type="project" value="TreeGrafter"/>
</dbReference>
<accession>A0A6G1IZ03</accession>
<dbReference type="PANTHER" id="PTHR43344:SF20">
    <property type="entry name" value="URACIL PHOSPHORIBOSYLTRANSFERASE"/>
    <property type="match status" value="1"/>
</dbReference>
<dbReference type="Pfam" id="PF12710">
    <property type="entry name" value="HAD"/>
    <property type="match status" value="1"/>
</dbReference>
<dbReference type="EMBL" id="MU005585">
    <property type="protein sequence ID" value="KAF2683119.1"/>
    <property type="molecule type" value="Genomic_DNA"/>
</dbReference>
<dbReference type="Gene3D" id="3.40.50.2020">
    <property type="match status" value="1"/>
</dbReference>
<dbReference type="Gene3D" id="3.40.50.1000">
    <property type="entry name" value="HAD superfamily/HAD-like"/>
    <property type="match status" value="1"/>
</dbReference>
<dbReference type="Proteomes" id="UP000799291">
    <property type="component" value="Unassembled WGS sequence"/>
</dbReference>
<evidence type="ECO:0000259" key="1">
    <source>
        <dbReference type="Pfam" id="PF14681"/>
    </source>
</evidence>
<dbReference type="SUPFAM" id="SSF52540">
    <property type="entry name" value="P-loop containing nucleoside triphosphate hydrolases"/>
    <property type="match status" value="1"/>
</dbReference>